<sequence>MNIKFFIFLLTFVIFSPDVFTQEKISDNPEWQAFFDKHQATGTILIVDGRGSTEKVSVYDRVRANQRYSPASTYKIPHTLFALDAGIVKDAFQVFPWDGVKRDYEPHNQDQNLRSAMRHSALWVYERFAKALGEKNARRYLPPNQ</sequence>
<comment type="caution">
    <text evidence="2">The sequence shown here is derived from an EMBL/GenBank/DDBJ whole genome shotgun (WGS) entry which is preliminary data.</text>
</comment>
<evidence type="ECO:0000313" key="2">
    <source>
        <dbReference type="EMBL" id="MCB5225575.1"/>
    </source>
</evidence>
<dbReference type="Proteomes" id="UP000633814">
    <property type="component" value="Unassembled WGS sequence"/>
</dbReference>
<evidence type="ECO:0000313" key="3">
    <source>
        <dbReference type="Proteomes" id="UP000633814"/>
    </source>
</evidence>
<protein>
    <recommendedName>
        <fullName evidence="1">Penicillin-binding protein transpeptidase domain-containing protein</fullName>
    </recommendedName>
</protein>
<accession>A0ABS8C0M4</accession>
<evidence type="ECO:0000259" key="1">
    <source>
        <dbReference type="Pfam" id="PF00905"/>
    </source>
</evidence>
<gene>
    <name evidence="2" type="ORF">JAO78_001920</name>
</gene>
<name>A0ABS8C0M4_9ALTE</name>
<dbReference type="InterPro" id="IPR012338">
    <property type="entry name" value="Beta-lactam/transpept-like"/>
</dbReference>
<organism evidence="2 3">
    <name type="scientific">Alishewanella maricola</name>
    <dbReference type="NCBI Taxonomy" id="2795740"/>
    <lineage>
        <taxon>Bacteria</taxon>
        <taxon>Pseudomonadati</taxon>
        <taxon>Pseudomonadota</taxon>
        <taxon>Gammaproteobacteria</taxon>
        <taxon>Alteromonadales</taxon>
        <taxon>Alteromonadaceae</taxon>
        <taxon>Alishewanella</taxon>
    </lineage>
</organism>
<dbReference type="Pfam" id="PF00905">
    <property type="entry name" value="Transpeptidase"/>
    <property type="match status" value="1"/>
</dbReference>
<dbReference type="Gene3D" id="3.40.710.10">
    <property type="entry name" value="DD-peptidase/beta-lactamase superfamily"/>
    <property type="match status" value="1"/>
</dbReference>
<keyword evidence="3" id="KW-1185">Reference proteome</keyword>
<dbReference type="InterPro" id="IPR001460">
    <property type="entry name" value="PCN-bd_Tpept"/>
</dbReference>
<dbReference type="SUPFAM" id="SSF56601">
    <property type="entry name" value="beta-lactamase/transpeptidase-like"/>
    <property type="match status" value="1"/>
</dbReference>
<proteinExistence type="predicted"/>
<dbReference type="EMBL" id="JAEINI020000001">
    <property type="protein sequence ID" value="MCB5225575.1"/>
    <property type="molecule type" value="Genomic_DNA"/>
</dbReference>
<feature type="domain" description="Penicillin-binding protein transpeptidase" evidence="1">
    <location>
        <begin position="39"/>
        <end position="141"/>
    </location>
</feature>
<reference evidence="2 3" key="1">
    <citation type="submission" date="2021-10" db="EMBL/GenBank/DDBJ databases">
        <title>Alishewanella koreense sp. nov. isolated from seawater of southwestern coast in South Korea and the proposal for the reclassification of Rheinheimera perlucida and Rheinheimera tuosuensis as Arsukibacterium perlucida and Arsukibacterium tuosuensis.</title>
        <authorList>
            <person name="Kim K.H."/>
            <person name="Ruan W."/>
            <person name="Kim K.R."/>
            <person name="Baek J.H."/>
            <person name="Jeon C.O."/>
        </authorList>
    </citation>
    <scope>NUCLEOTIDE SEQUENCE [LARGE SCALE GENOMIC DNA]</scope>
    <source>
        <strain evidence="2 3">16-MA</strain>
    </source>
</reference>